<protein>
    <submittedName>
        <fullName evidence="1 3">Uncharacterized protein</fullName>
    </submittedName>
</protein>
<reference evidence="1 3" key="1">
    <citation type="journal article" date="2020" name="Stud. Mycol.">
        <title>101 Dothideomycetes genomes: a test case for predicting lifestyles and emergence of pathogens.</title>
        <authorList>
            <person name="Haridas S."/>
            <person name="Albert R."/>
            <person name="Binder M."/>
            <person name="Bloem J."/>
            <person name="Labutti K."/>
            <person name="Salamov A."/>
            <person name="Andreopoulos B."/>
            <person name="Baker S."/>
            <person name="Barry K."/>
            <person name="Bills G."/>
            <person name="Bluhm B."/>
            <person name="Cannon C."/>
            <person name="Castanera R."/>
            <person name="Culley D."/>
            <person name="Daum C."/>
            <person name="Ezra D."/>
            <person name="Gonzalez J."/>
            <person name="Henrissat B."/>
            <person name="Kuo A."/>
            <person name="Liang C."/>
            <person name="Lipzen A."/>
            <person name="Lutzoni F."/>
            <person name="Magnuson J."/>
            <person name="Mondo S."/>
            <person name="Nolan M."/>
            <person name="Ohm R."/>
            <person name="Pangilinan J."/>
            <person name="Park H.-J."/>
            <person name="Ramirez L."/>
            <person name="Alfaro M."/>
            <person name="Sun H."/>
            <person name="Tritt A."/>
            <person name="Yoshinaga Y."/>
            <person name="Zwiers L.-H."/>
            <person name="Turgeon B."/>
            <person name="Goodwin S."/>
            <person name="Spatafora J."/>
            <person name="Crous P."/>
            <person name="Grigoriev I."/>
        </authorList>
    </citation>
    <scope>NUCLEOTIDE SEQUENCE</scope>
    <source>
        <strain evidence="1 3">CBS 304.34</strain>
    </source>
</reference>
<evidence type="ECO:0000313" key="2">
    <source>
        <dbReference type="Proteomes" id="UP000504636"/>
    </source>
</evidence>
<evidence type="ECO:0000313" key="1">
    <source>
        <dbReference type="EMBL" id="KAF2817174.1"/>
    </source>
</evidence>
<dbReference type="RefSeq" id="XP_033584138.1">
    <property type="nucleotide sequence ID" value="XM_033712347.1"/>
</dbReference>
<accession>A0A6A6ZA61</accession>
<dbReference type="Proteomes" id="UP000504636">
    <property type="component" value="Unplaced"/>
</dbReference>
<keyword evidence="2" id="KW-1185">Reference proteome</keyword>
<dbReference type="GeneID" id="54453240"/>
<reference evidence="3" key="2">
    <citation type="submission" date="2020-04" db="EMBL/GenBank/DDBJ databases">
        <authorList>
            <consortium name="NCBI Genome Project"/>
        </authorList>
    </citation>
    <scope>NUCLEOTIDE SEQUENCE</scope>
    <source>
        <strain evidence="3">CBS 304.34</strain>
    </source>
</reference>
<reference evidence="3" key="3">
    <citation type="submission" date="2025-04" db="UniProtKB">
        <authorList>
            <consortium name="RefSeq"/>
        </authorList>
    </citation>
    <scope>IDENTIFICATION</scope>
    <source>
        <strain evidence="3">CBS 304.34</strain>
    </source>
</reference>
<name>A0A6A6ZA61_9PEZI</name>
<dbReference type="AlphaFoldDB" id="A0A6A6ZA61"/>
<organism evidence="1">
    <name type="scientific">Mytilinidion resinicola</name>
    <dbReference type="NCBI Taxonomy" id="574789"/>
    <lineage>
        <taxon>Eukaryota</taxon>
        <taxon>Fungi</taxon>
        <taxon>Dikarya</taxon>
        <taxon>Ascomycota</taxon>
        <taxon>Pezizomycotina</taxon>
        <taxon>Dothideomycetes</taxon>
        <taxon>Pleosporomycetidae</taxon>
        <taxon>Mytilinidiales</taxon>
        <taxon>Mytilinidiaceae</taxon>
        <taxon>Mytilinidion</taxon>
    </lineage>
</organism>
<proteinExistence type="predicted"/>
<sequence length="272" mass="31073">MIRKLILPLSRYDGPTTLDSDARLGIGSKSVQVEDVELDYLRDRDADLLTKYARVCFTSDGIVMERALWLFATWVNKLKFILTMPALSQLTIDFAGLDWPAHSYGILEHTSDRCPETKPELKVLEVVVACMRDRKKKNLGNVLVIVKGVGAGGKDLPGPPSLWKQATGDHCWSDCLEEIQECTVDCISECKPWHHSGQWTHSKCEAYQANTGDSDLEYSPEASWSCSGLIKETIDSWDCHYHIWRKKDRKKLWWFDLPRRCVSTRKPSKVRN</sequence>
<dbReference type="EMBL" id="MU003692">
    <property type="protein sequence ID" value="KAF2817174.1"/>
    <property type="molecule type" value="Genomic_DNA"/>
</dbReference>
<evidence type="ECO:0000313" key="3">
    <source>
        <dbReference type="RefSeq" id="XP_033584138.1"/>
    </source>
</evidence>
<gene>
    <name evidence="1 3" type="ORF">BDZ99DRAFT_10465</name>
</gene>